<evidence type="ECO:0000313" key="2">
    <source>
        <dbReference type="Proteomes" id="UP000251197"/>
    </source>
</evidence>
<evidence type="ECO:0000313" key="1">
    <source>
        <dbReference type="EMBL" id="SQC93091.1"/>
    </source>
</evidence>
<gene>
    <name evidence="1" type="ORF">NCTC12120_06205</name>
</gene>
<protein>
    <submittedName>
        <fullName evidence="1">Uncharacterized protein</fullName>
    </submittedName>
</protein>
<name>A0A2X3JAR3_9ENTR</name>
<reference evidence="1 2" key="1">
    <citation type="submission" date="2018-06" db="EMBL/GenBank/DDBJ databases">
        <authorList>
            <consortium name="Pathogen Informatics"/>
            <person name="Doyle S."/>
        </authorList>
    </citation>
    <scope>NUCLEOTIDE SEQUENCE [LARGE SCALE GENOMIC DNA]</scope>
    <source>
        <strain evidence="1 2">NCTC12120</strain>
    </source>
</reference>
<organism evidence="1 2">
    <name type="scientific">Cedecea neteri</name>
    <dbReference type="NCBI Taxonomy" id="158822"/>
    <lineage>
        <taxon>Bacteria</taxon>
        <taxon>Pseudomonadati</taxon>
        <taxon>Pseudomonadota</taxon>
        <taxon>Gammaproteobacteria</taxon>
        <taxon>Enterobacterales</taxon>
        <taxon>Enterobacteriaceae</taxon>
        <taxon>Cedecea</taxon>
    </lineage>
</organism>
<dbReference type="EMBL" id="UAVU01000010">
    <property type="protein sequence ID" value="SQC93091.1"/>
    <property type="molecule type" value="Genomic_DNA"/>
</dbReference>
<dbReference type="AlphaFoldDB" id="A0A2X3JAR3"/>
<proteinExistence type="predicted"/>
<dbReference type="Proteomes" id="UP000251197">
    <property type="component" value="Unassembled WGS sequence"/>
</dbReference>
<accession>A0A2X3JAR3</accession>
<sequence length="83" mass="9106">MQFVQAGEVVTLQQVVRELGERDPHVVTVQTLFDGFFVNHLVNREVLADITQEGQHVHTAEPVIVVSGNAELSPQSKSRNGAT</sequence>